<reference evidence="1" key="1">
    <citation type="submission" date="2023-02" db="EMBL/GenBank/DDBJ databases">
        <title>Actinokineospora globicatena NBRC 15670.</title>
        <authorList>
            <person name="Ichikawa N."/>
            <person name="Sato H."/>
            <person name="Tonouchi N."/>
        </authorList>
    </citation>
    <scope>NUCLEOTIDE SEQUENCE</scope>
    <source>
        <strain evidence="1">NBRC 15670</strain>
    </source>
</reference>
<dbReference type="Proteomes" id="UP001165042">
    <property type="component" value="Unassembled WGS sequence"/>
</dbReference>
<comment type="caution">
    <text evidence="1">The sequence shown here is derived from an EMBL/GenBank/DDBJ whole genome shotgun (WGS) entry which is preliminary data.</text>
</comment>
<accession>A0A9W6V5I3</accession>
<gene>
    <name evidence="1" type="ORF">Aglo03_11960</name>
</gene>
<proteinExistence type="predicted"/>
<dbReference type="EMBL" id="BSSD01000001">
    <property type="protein sequence ID" value="GLW90380.1"/>
    <property type="molecule type" value="Genomic_DNA"/>
</dbReference>
<sequence length="45" mass="4900">MAHDDDPPESLGAIDDDRLRLIFTWCHPALAEAARVALTLRLVGG</sequence>
<evidence type="ECO:0008006" key="3">
    <source>
        <dbReference type="Google" id="ProtNLM"/>
    </source>
</evidence>
<evidence type="ECO:0000313" key="2">
    <source>
        <dbReference type="Proteomes" id="UP001165042"/>
    </source>
</evidence>
<evidence type="ECO:0000313" key="1">
    <source>
        <dbReference type="EMBL" id="GLW90380.1"/>
    </source>
</evidence>
<dbReference type="AlphaFoldDB" id="A0A9W6V5I3"/>
<name>A0A9W6V5I3_9PSEU</name>
<dbReference type="PANTHER" id="PTHR47756:SF2">
    <property type="entry name" value="BLL6612 PROTEIN"/>
    <property type="match status" value="1"/>
</dbReference>
<protein>
    <recommendedName>
        <fullName evidence="3">RNA polymerase sigma-70 factor, ECF subfamily</fullName>
    </recommendedName>
</protein>
<dbReference type="PANTHER" id="PTHR47756">
    <property type="entry name" value="BLL6612 PROTEIN-RELATED"/>
    <property type="match status" value="1"/>
</dbReference>
<keyword evidence="2" id="KW-1185">Reference proteome</keyword>
<organism evidence="1 2">
    <name type="scientific">Actinokineospora globicatena</name>
    <dbReference type="NCBI Taxonomy" id="103729"/>
    <lineage>
        <taxon>Bacteria</taxon>
        <taxon>Bacillati</taxon>
        <taxon>Actinomycetota</taxon>
        <taxon>Actinomycetes</taxon>
        <taxon>Pseudonocardiales</taxon>
        <taxon>Pseudonocardiaceae</taxon>
        <taxon>Actinokineospora</taxon>
    </lineage>
</organism>